<dbReference type="Proteomes" id="UP001194468">
    <property type="component" value="Unassembled WGS sequence"/>
</dbReference>
<comment type="caution">
    <text evidence="1">The sequence shown here is derived from an EMBL/GenBank/DDBJ whole genome shotgun (WGS) entry which is preliminary data.</text>
</comment>
<dbReference type="AlphaFoldDB" id="A0AAD4GGT6"/>
<evidence type="ECO:0000313" key="2">
    <source>
        <dbReference type="Proteomes" id="UP001194468"/>
    </source>
</evidence>
<reference evidence="1" key="2">
    <citation type="journal article" date="2020" name="Nat. Commun.">
        <title>Large-scale genome sequencing of mycorrhizal fungi provides insights into the early evolution of symbiotic traits.</title>
        <authorList>
            <person name="Miyauchi S."/>
            <person name="Kiss E."/>
            <person name="Kuo A."/>
            <person name="Drula E."/>
            <person name="Kohler A."/>
            <person name="Sanchez-Garcia M."/>
            <person name="Morin E."/>
            <person name="Andreopoulos B."/>
            <person name="Barry K.W."/>
            <person name="Bonito G."/>
            <person name="Buee M."/>
            <person name="Carver A."/>
            <person name="Chen C."/>
            <person name="Cichocki N."/>
            <person name="Clum A."/>
            <person name="Culley D."/>
            <person name="Crous P.W."/>
            <person name="Fauchery L."/>
            <person name="Girlanda M."/>
            <person name="Hayes R.D."/>
            <person name="Keri Z."/>
            <person name="LaButti K."/>
            <person name="Lipzen A."/>
            <person name="Lombard V."/>
            <person name="Magnuson J."/>
            <person name="Maillard F."/>
            <person name="Murat C."/>
            <person name="Nolan M."/>
            <person name="Ohm R.A."/>
            <person name="Pangilinan J."/>
            <person name="Pereira M.F."/>
            <person name="Perotto S."/>
            <person name="Peter M."/>
            <person name="Pfister S."/>
            <person name="Riley R."/>
            <person name="Sitrit Y."/>
            <person name="Stielow J.B."/>
            <person name="Szollosi G."/>
            <person name="Zifcakova L."/>
            <person name="Stursova M."/>
            <person name="Spatafora J.W."/>
            <person name="Tedersoo L."/>
            <person name="Vaario L.M."/>
            <person name="Yamada A."/>
            <person name="Yan M."/>
            <person name="Wang P."/>
            <person name="Xu J."/>
            <person name="Bruns T."/>
            <person name="Baldrian P."/>
            <person name="Vilgalys R."/>
            <person name="Dunand C."/>
            <person name="Henrissat B."/>
            <person name="Grigoriev I.V."/>
            <person name="Hibbett D."/>
            <person name="Nagy L.G."/>
            <person name="Martin F.M."/>
        </authorList>
    </citation>
    <scope>NUCLEOTIDE SEQUENCE</scope>
    <source>
        <strain evidence="1">BED1</strain>
    </source>
</reference>
<evidence type="ECO:0000313" key="1">
    <source>
        <dbReference type="EMBL" id="KAF8441677.1"/>
    </source>
</evidence>
<reference evidence="1" key="1">
    <citation type="submission" date="2019-10" db="EMBL/GenBank/DDBJ databases">
        <authorList>
            <consortium name="DOE Joint Genome Institute"/>
            <person name="Kuo A."/>
            <person name="Miyauchi S."/>
            <person name="Kiss E."/>
            <person name="Drula E."/>
            <person name="Kohler A."/>
            <person name="Sanchez-Garcia M."/>
            <person name="Andreopoulos B."/>
            <person name="Barry K.W."/>
            <person name="Bonito G."/>
            <person name="Buee M."/>
            <person name="Carver A."/>
            <person name="Chen C."/>
            <person name="Cichocki N."/>
            <person name="Clum A."/>
            <person name="Culley D."/>
            <person name="Crous P.W."/>
            <person name="Fauchery L."/>
            <person name="Girlanda M."/>
            <person name="Hayes R."/>
            <person name="Keri Z."/>
            <person name="LaButti K."/>
            <person name="Lipzen A."/>
            <person name="Lombard V."/>
            <person name="Magnuson J."/>
            <person name="Maillard F."/>
            <person name="Morin E."/>
            <person name="Murat C."/>
            <person name="Nolan M."/>
            <person name="Ohm R."/>
            <person name="Pangilinan J."/>
            <person name="Pereira M."/>
            <person name="Perotto S."/>
            <person name="Peter M."/>
            <person name="Riley R."/>
            <person name="Sitrit Y."/>
            <person name="Stielow B."/>
            <person name="Szollosi G."/>
            <person name="Zifcakova L."/>
            <person name="Stursova M."/>
            <person name="Spatafora J.W."/>
            <person name="Tedersoo L."/>
            <person name="Vaario L.-M."/>
            <person name="Yamada A."/>
            <person name="Yan M."/>
            <person name="Wang P."/>
            <person name="Xu J."/>
            <person name="Bruns T."/>
            <person name="Baldrian P."/>
            <person name="Vilgalys R."/>
            <person name="Henrissat B."/>
            <person name="Grigoriev I.V."/>
            <person name="Hibbett D."/>
            <person name="Nagy L.G."/>
            <person name="Martin F.M."/>
        </authorList>
    </citation>
    <scope>NUCLEOTIDE SEQUENCE</scope>
    <source>
        <strain evidence="1">BED1</strain>
    </source>
</reference>
<organism evidence="1 2">
    <name type="scientific">Boletus edulis BED1</name>
    <dbReference type="NCBI Taxonomy" id="1328754"/>
    <lineage>
        <taxon>Eukaryota</taxon>
        <taxon>Fungi</taxon>
        <taxon>Dikarya</taxon>
        <taxon>Basidiomycota</taxon>
        <taxon>Agaricomycotina</taxon>
        <taxon>Agaricomycetes</taxon>
        <taxon>Agaricomycetidae</taxon>
        <taxon>Boletales</taxon>
        <taxon>Boletineae</taxon>
        <taxon>Boletaceae</taxon>
        <taxon>Boletoideae</taxon>
        <taxon>Boletus</taxon>
    </lineage>
</organism>
<protein>
    <submittedName>
        <fullName evidence="1">Uncharacterized protein</fullName>
    </submittedName>
</protein>
<dbReference type="EMBL" id="WHUW01000010">
    <property type="protein sequence ID" value="KAF8441677.1"/>
    <property type="molecule type" value="Genomic_DNA"/>
</dbReference>
<gene>
    <name evidence="1" type="ORF">L210DRAFT_2086226</name>
</gene>
<sequence>MHSGLQIRARRKIHRDSLKRLLLPSSTVPLPSGSFLPSSLVFKHRVLHIPSAASNDFNHLTSRVTSSAQRISYVAWKTCGLAMHFSNLYHLSLDIEWNVGLTDSDLLASAPVFPHLEYLVLNADCRLGLGHTRWNHTRRLLLEPRTDTATRVLHRCPGLGY</sequence>
<name>A0AAD4GGT6_BOLED</name>
<accession>A0AAD4GGT6</accession>
<proteinExistence type="predicted"/>
<keyword evidence="2" id="KW-1185">Reference proteome</keyword>